<evidence type="ECO:0000259" key="1">
    <source>
        <dbReference type="PROSITE" id="PS50943"/>
    </source>
</evidence>
<dbReference type="AlphaFoldDB" id="A0A7C4H504"/>
<feature type="domain" description="HTH cro/C1-type" evidence="1">
    <location>
        <begin position="98"/>
        <end position="154"/>
    </location>
</feature>
<dbReference type="Gene3D" id="1.10.260.40">
    <property type="entry name" value="lambda repressor-like DNA-binding domains"/>
    <property type="match status" value="1"/>
</dbReference>
<sequence length="180" mass="20384">MCGNPIDRGAEKRVTVDNILLTVCESCYTKLSPRTSKQVVTRTNLVSDKSTKQVIQKPIASKTATSSSLTKAKSKLDVDRKSIPSERWELVEDYSEKIKKARESFGWDPRTLAIKVKVSENIIKRIESGKLRPTLDLARKLEEVLNIKLLVPAVEDELKNEKIDKYVTLGEIVDIRSDKR</sequence>
<evidence type="ECO:0000313" key="2">
    <source>
        <dbReference type="EMBL" id="HGM07095.1"/>
    </source>
</evidence>
<dbReference type="EMBL" id="DTCA01000052">
    <property type="protein sequence ID" value="HGM07095.1"/>
    <property type="molecule type" value="Genomic_DNA"/>
</dbReference>
<dbReference type="GO" id="GO:0003677">
    <property type="term" value="F:DNA binding"/>
    <property type="evidence" value="ECO:0007669"/>
    <property type="project" value="InterPro"/>
</dbReference>
<dbReference type="InterPro" id="IPR010982">
    <property type="entry name" value="Lambda_DNA-bd_dom_sf"/>
</dbReference>
<dbReference type="PROSITE" id="PS50943">
    <property type="entry name" value="HTH_CROC1"/>
    <property type="match status" value="1"/>
</dbReference>
<dbReference type="SMART" id="SM00530">
    <property type="entry name" value="HTH_XRE"/>
    <property type="match status" value="1"/>
</dbReference>
<dbReference type="NCBIfam" id="TIGR00270">
    <property type="entry name" value="multiprotein bridging factor aMBF1"/>
    <property type="match status" value="1"/>
</dbReference>
<dbReference type="SUPFAM" id="SSF47413">
    <property type="entry name" value="lambda repressor-like DNA-binding domains"/>
    <property type="match status" value="1"/>
</dbReference>
<accession>A0A7C4H504</accession>
<reference evidence="2" key="1">
    <citation type="journal article" date="2020" name="mSystems">
        <title>Genome- and Community-Level Interaction Insights into Carbon Utilization and Element Cycling Functions of Hydrothermarchaeota in Hydrothermal Sediment.</title>
        <authorList>
            <person name="Zhou Z."/>
            <person name="Liu Y."/>
            <person name="Xu W."/>
            <person name="Pan J."/>
            <person name="Luo Z.H."/>
            <person name="Li M."/>
        </authorList>
    </citation>
    <scope>NUCLEOTIDE SEQUENCE [LARGE SCALE GENOMIC DNA]</scope>
    <source>
        <strain evidence="2">SpSt-658</strain>
    </source>
</reference>
<comment type="caution">
    <text evidence="2">The sequence shown here is derived from an EMBL/GenBank/DDBJ whole genome shotgun (WGS) entry which is preliminary data.</text>
</comment>
<proteinExistence type="predicted"/>
<dbReference type="InterPro" id="IPR001387">
    <property type="entry name" value="Cro/C1-type_HTH"/>
</dbReference>
<organism evidence="2">
    <name type="scientific">Ignisphaera aggregans</name>
    <dbReference type="NCBI Taxonomy" id="334771"/>
    <lineage>
        <taxon>Archaea</taxon>
        <taxon>Thermoproteota</taxon>
        <taxon>Thermoprotei</taxon>
        <taxon>Desulfurococcales</taxon>
        <taxon>Desulfurococcaceae</taxon>
        <taxon>Ignisphaera</taxon>
    </lineage>
</organism>
<protein>
    <submittedName>
        <fullName evidence="2">Multiprotein-bridging factor 1 family protein</fullName>
    </submittedName>
</protein>
<dbReference type="CDD" id="cd00093">
    <property type="entry name" value="HTH_XRE"/>
    <property type="match status" value="1"/>
</dbReference>
<dbReference type="Pfam" id="PF01381">
    <property type="entry name" value="HTH_3"/>
    <property type="match status" value="1"/>
</dbReference>
<gene>
    <name evidence="2" type="ORF">ENU31_01610</name>
</gene>
<name>A0A7C4H504_9CREN</name>
<dbReference type="InterPro" id="IPR004451">
    <property type="entry name" value="MJ0586"/>
</dbReference>